<dbReference type="PRINTS" id="PR02054">
    <property type="entry name" value="FAM175PLANT"/>
</dbReference>
<protein>
    <submittedName>
        <fullName evidence="2">Uncharacterized protein LOC101502166</fullName>
    </submittedName>
</protein>
<reference evidence="2" key="2">
    <citation type="submission" date="2025-08" db="UniProtKB">
        <authorList>
            <consortium name="RefSeq"/>
        </authorList>
    </citation>
    <scope>IDENTIFICATION</scope>
    <source>
        <tissue evidence="2">Etiolated seedlings</tissue>
    </source>
</reference>
<dbReference type="GeneID" id="101502166"/>
<dbReference type="eggNOG" id="ENOG502QPV5">
    <property type="taxonomic scope" value="Eukaryota"/>
</dbReference>
<reference evidence="1" key="1">
    <citation type="journal article" date="2013" name="Nat. Biotechnol.">
        <title>Draft genome sequence of chickpea (Cicer arietinum) provides a resource for trait improvement.</title>
        <authorList>
            <person name="Varshney R.K."/>
            <person name="Song C."/>
            <person name="Saxena R.K."/>
            <person name="Azam S."/>
            <person name="Yu S."/>
            <person name="Sharpe A.G."/>
            <person name="Cannon S."/>
            <person name="Baek J."/>
            <person name="Rosen B.D."/>
            <person name="Tar'an B."/>
            <person name="Millan T."/>
            <person name="Zhang X."/>
            <person name="Ramsay L.D."/>
            <person name="Iwata A."/>
            <person name="Wang Y."/>
            <person name="Nelson W."/>
            <person name="Farmer A.D."/>
            <person name="Gaur P.M."/>
            <person name="Soderlund C."/>
            <person name="Penmetsa R.V."/>
            <person name="Xu C."/>
            <person name="Bharti A.K."/>
            <person name="He W."/>
            <person name="Winter P."/>
            <person name="Zhao S."/>
            <person name="Hane J.K."/>
            <person name="Carrasquilla-Garcia N."/>
            <person name="Condie J.A."/>
            <person name="Upadhyaya H.D."/>
            <person name="Luo M.C."/>
            <person name="Thudi M."/>
            <person name="Gowda C.L."/>
            <person name="Singh N.P."/>
            <person name="Lichtenzveig J."/>
            <person name="Gali K.K."/>
            <person name="Rubio J."/>
            <person name="Nadarajan N."/>
            <person name="Dolezel J."/>
            <person name="Bansal K.C."/>
            <person name="Xu X."/>
            <person name="Edwards D."/>
            <person name="Zhang G."/>
            <person name="Kahl G."/>
            <person name="Gil J."/>
            <person name="Singh K.B."/>
            <person name="Datta S.K."/>
            <person name="Jackson S.A."/>
            <person name="Wang J."/>
            <person name="Cook D.R."/>
        </authorList>
    </citation>
    <scope>NUCLEOTIDE SEQUENCE [LARGE SCALE GENOMIC DNA]</scope>
    <source>
        <strain evidence="1">cv. CDC Frontier</strain>
    </source>
</reference>
<dbReference type="PANTHER" id="PTHR31728:SF5">
    <property type="entry name" value="OS07G0540200 PROTEIN"/>
    <property type="match status" value="1"/>
</dbReference>
<dbReference type="InterPro" id="IPR023238">
    <property type="entry name" value="FAM175"/>
</dbReference>
<evidence type="ECO:0000313" key="2">
    <source>
        <dbReference type="RefSeq" id="XP_004506812.1"/>
    </source>
</evidence>
<keyword evidence="1" id="KW-1185">Reference proteome</keyword>
<dbReference type="KEGG" id="cam:101502166"/>
<dbReference type="STRING" id="3827.A0A1S2YM20"/>
<gene>
    <name evidence="2" type="primary">LOC101502166</name>
</gene>
<accession>A0A1S2YM20</accession>
<organism evidence="1 2">
    <name type="scientific">Cicer arietinum</name>
    <name type="common">Chickpea</name>
    <name type="synonym">Garbanzo</name>
    <dbReference type="NCBI Taxonomy" id="3827"/>
    <lineage>
        <taxon>Eukaryota</taxon>
        <taxon>Viridiplantae</taxon>
        <taxon>Streptophyta</taxon>
        <taxon>Embryophyta</taxon>
        <taxon>Tracheophyta</taxon>
        <taxon>Spermatophyta</taxon>
        <taxon>Magnoliopsida</taxon>
        <taxon>eudicotyledons</taxon>
        <taxon>Gunneridae</taxon>
        <taxon>Pentapetalae</taxon>
        <taxon>rosids</taxon>
        <taxon>fabids</taxon>
        <taxon>Fabales</taxon>
        <taxon>Fabaceae</taxon>
        <taxon>Papilionoideae</taxon>
        <taxon>50 kb inversion clade</taxon>
        <taxon>NPAAA clade</taxon>
        <taxon>Hologalegina</taxon>
        <taxon>IRL clade</taxon>
        <taxon>Cicereae</taxon>
        <taxon>Cicer</taxon>
    </lineage>
</organism>
<dbReference type="InterPro" id="IPR023241">
    <property type="entry name" value="FAM175_plant"/>
</dbReference>
<dbReference type="AlphaFoldDB" id="A0A1S2YM20"/>
<dbReference type="RefSeq" id="XP_004506812.1">
    <property type="nucleotide sequence ID" value="XM_004506755.3"/>
</dbReference>
<dbReference type="PANTHER" id="PTHR31728">
    <property type="entry name" value="ABRAXAS FAMILY MEMBER"/>
    <property type="match status" value="1"/>
</dbReference>
<dbReference type="Proteomes" id="UP000087171">
    <property type="component" value="Chromosome Ca6"/>
</dbReference>
<dbReference type="GO" id="GO:0031593">
    <property type="term" value="F:polyubiquitin modification-dependent protein binding"/>
    <property type="evidence" value="ECO:0007669"/>
    <property type="project" value="TreeGrafter"/>
</dbReference>
<dbReference type="PaxDb" id="3827-XP_004506811.1"/>
<proteinExistence type="predicted"/>
<dbReference type="PRINTS" id="PR02051">
    <property type="entry name" value="PROTEINF175"/>
</dbReference>
<name>A0A1S2YM20_CICAR</name>
<sequence length="310" mass="34242">MDDPPLQKIAISGPTLASLIHRFSTSPSSIDGLLFGHVTSVTPLNLSDDSSDDNSPTLLATITGFLTSSSFHDTSGSINTASLRRLIPNSTSLIGWFSGRRRTPLRPSLREFNTTSSLSSLSQFSSTIKPSSNSFNFKNFNPCLFLLLASPISDQTSHIHTHDYRAYQFISGTHSFKPVSLDIINIGPAFRGHYGSFSPNSPFPVLDCQLGHSPMIRDDEDEPLSKMKQAAKDQKELDGCAEEFEVGRLSRLMGSEAKSYTQGLEDMYLRMLLKIENLTSLVEKSSAKVLEQENHNRKLKHKILRSSASE</sequence>
<dbReference type="CDD" id="cd23656">
    <property type="entry name" value="Abraxas_plant"/>
    <property type="match status" value="1"/>
</dbReference>
<dbReference type="Pfam" id="PF21125">
    <property type="entry name" value="MPN_2A_DUB_like"/>
    <property type="match status" value="1"/>
</dbReference>
<evidence type="ECO:0000313" key="1">
    <source>
        <dbReference type="Proteomes" id="UP000087171"/>
    </source>
</evidence>
<dbReference type="OrthoDB" id="6358435at2759"/>
<dbReference type="GO" id="GO:0005634">
    <property type="term" value="C:nucleus"/>
    <property type="evidence" value="ECO:0007669"/>
    <property type="project" value="TreeGrafter"/>
</dbReference>